<dbReference type="EMBL" id="LNIX01000008">
    <property type="protein sequence ID" value="OXA50625.1"/>
    <property type="molecule type" value="Genomic_DNA"/>
</dbReference>
<dbReference type="AlphaFoldDB" id="A0A226DYT0"/>
<protein>
    <recommendedName>
        <fullName evidence="3">DUF962 domain-containing protein</fullName>
    </recommendedName>
</protein>
<dbReference type="Proteomes" id="UP000198287">
    <property type="component" value="Unassembled WGS sequence"/>
</dbReference>
<gene>
    <name evidence="1" type="ORF">Fcan01_14540</name>
</gene>
<dbReference type="PANTHER" id="PTHR34205">
    <property type="entry name" value="TRANSMEMBRANE PROTEIN"/>
    <property type="match status" value="1"/>
</dbReference>
<dbReference type="OMA" id="FRHPLYS"/>
<sequence length="118" mass="13606">MGVRGTVVNHNYTRKSYNPRGYKSFEEFYPFYLGEHCDINNRRLHLVGTSFSLLLVVLMITVGPLYLGLVALVQGYGFAWIGHFFFEKNKPATFKHPFYSLMGDMLLLWEVVTGARSF</sequence>
<evidence type="ECO:0000313" key="1">
    <source>
        <dbReference type="EMBL" id="OXA50625.1"/>
    </source>
</evidence>
<accession>A0A226DYT0</accession>
<name>A0A226DYT0_FOLCA</name>
<proteinExistence type="predicted"/>
<comment type="caution">
    <text evidence="1">The sequence shown here is derived from an EMBL/GenBank/DDBJ whole genome shotgun (WGS) entry which is preliminary data.</text>
</comment>
<evidence type="ECO:0008006" key="3">
    <source>
        <dbReference type="Google" id="ProtNLM"/>
    </source>
</evidence>
<organism evidence="1 2">
    <name type="scientific">Folsomia candida</name>
    <name type="common">Springtail</name>
    <dbReference type="NCBI Taxonomy" id="158441"/>
    <lineage>
        <taxon>Eukaryota</taxon>
        <taxon>Metazoa</taxon>
        <taxon>Ecdysozoa</taxon>
        <taxon>Arthropoda</taxon>
        <taxon>Hexapoda</taxon>
        <taxon>Collembola</taxon>
        <taxon>Entomobryomorpha</taxon>
        <taxon>Isotomoidea</taxon>
        <taxon>Isotomidae</taxon>
        <taxon>Proisotominae</taxon>
        <taxon>Folsomia</taxon>
    </lineage>
</organism>
<dbReference type="Pfam" id="PF06127">
    <property type="entry name" value="Mpo1-like"/>
    <property type="match status" value="1"/>
</dbReference>
<evidence type="ECO:0000313" key="2">
    <source>
        <dbReference type="Proteomes" id="UP000198287"/>
    </source>
</evidence>
<dbReference type="PANTHER" id="PTHR34205:SF2">
    <property type="entry name" value="DUF962 DOMAIN-CONTAINING PROTEIN"/>
    <property type="match status" value="1"/>
</dbReference>
<keyword evidence="2" id="KW-1185">Reference proteome</keyword>
<reference evidence="1 2" key="1">
    <citation type="submission" date="2015-12" db="EMBL/GenBank/DDBJ databases">
        <title>The genome of Folsomia candida.</title>
        <authorList>
            <person name="Faddeeva A."/>
            <person name="Derks M.F."/>
            <person name="Anvar Y."/>
            <person name="Smit S."/>
            <person name="Van Straalen N."/>
            <person name="Roelofs D."/>
        </authorList>
    </citation>
    <scope>NUCLEOTIDE SEQUENCE [LARGE SCALE GENOMIC DNA]</scope>
    <source>
        <strain evidence="1 2">VU population</strain>
        <tissue evidence="1">Whole body</tissue>
    </source>
</reference>
<dbReference type="InterPro" id="IPR009305">
    <property type="entry name" value="Mpo1-like"/>
</dbReference>